<dbReference type="Gene3D" id="3.40.605.10">
    <property type="entry name" value="Aldehyde Dehydrogenase, Chain A, domain 1"/>
    <property type="match status" value="1"/>
</dbReference>
<dbReference type="GO" id="GO:0016620">
    <property type="term" value="F:oxidoreductase activity, acting on the aldehyde or oxo group of donors, NAD or NADP as acceptor"/>
    <property type="evidence" value="ECO:0007669"/>
    <property type="project" value="InterPro"/>
</dbReference>
<gene>
    <name evidence="4" type="ORF">FJ693_14340</name>
</gene>
<dbReference type="Proteomes" id="UP000318693">
    <property type="component" value="Unassembled WGS sequence"/>
</dbReference>
<feature type="domain" description="Aldehyde dehydrogenase" evidence="3">
    <location>
        <begin position="39"/>
        <end position="494"/>
    </location>
</feature>
<dbReference type="PANTHER" id="PTHR11699">
    <property type="entry name" value="ALDEHYDE DEHYDROGENASE-RELATED"/>
    <property type="match status" value="1"/>
</dbReference>
<dbReference type="AlphaFoldDB" id="A0A552WNH3"/>
<dbReference type="Gene3D" id="3.40.309.10">
    <property type="entry name" value="Aldehyde Dehydrogenase, Chain A, domain 2"/>
    <property type="match status" value="1"/>
</dbReference>
<dbReference type="PROSITE" id="PS00070">
    <property type="entry name" value="ALDEHYDE_DEHYDR_CYS"/>
    <property type="match status" value="1"/>
</dbReference>
<dbReference type="InterPro" id="IPR016162">
    <property type="entry name" value="Ald_DH_N"/>
</dbReference>
<reference evidence="4 5" key="1">
    <citation type="submission" date="2019-07" db="EMBL/GenBank/DDBJ databases">
        <title>Georgenia wutianyii sp. nov. and Georgenia *** sp. nov. isolated from plateau pika (Ochotona curzoniae) in the Qinghai-Tibet plateau of China.</title>
        <authorList>
            <person name="Tian Z."/>
        </authorList>
    </citation>
    <scope>NUCLEOTIDE SEQUENCE [LARGE SCALE GENOMIC DNA]</scope>
    <source>
        <strain evidence="4 5">Z446</strain>
    </source>
</reference>
<evidence type="ECO:0000256" key="2">
    <source>
        <dbReference type="ARBA" id="ARBA00023002"/>
    </source>
</evidence>
<dbReference type="Pfam" id="PF00171">
    <property type="entry name" value="Aldedh"/>
    <property type="match status" value="1"/>
</dbReference>
<keyword evidence="5" id="KW-1185">Reference proteome</keyword>
<dbReference type="InterPro" id="IPR016161">
    <property type="entry name" value="Ald_DH/histidinol_DH"/>
</dbReference>
<dbReference type="FunFam" id="3.40.309.10:FF:000012">
    <property type="entry name" value="Betaine aldehyde dehydrogenase"/>
    <property type="match status" value="1"/>
</dbReference>
<organism evidence="4 5">
    <name type="scientific">Georgenia yuyongxinii</name>
    <dbReference type="NCBI Taxonomy" id="2589797"/>
    <lineage>
        <taxon>Bacteria</taxon>
        <taxon>Bacillati</taxon>
        <taxon>Actinomycetota</taxon>
        <taxon>Actinomycetes</taxon>
        <taxon>Micrococcales</taxon>
        <taxon>Bogoriellaceae</taxon>
        <taxon>Georgenia</taxon>
    </lineage>
</organism>
<sequence>MTDATTTAQRVAVPRPTRHPAAEVEIFGHVIDGEEVPSADGATFDSVDPYTGAVWARFPLGGRAEADRAVAAARRAFDEGPWPRMTRRERRTLLNRFADLILERADELALADTRDMGKPITQSRGNDVPRTADNFRFFADHAQLTAAETLPMDSGHHAYTRYEAAGVVVAIAPWNFPMMLESWKVAPALAWGNTVVLKPAEDSPASATILARLALEAGIPPGVLNVVHGYGPDSVGEALTGHPDVDRITFTGESSTGRVIAAAAAQNLTPVSLELGGKGANVVFGDADLDTAVEWSTKAIFTNAGQVCLAGSRLYVHRSVQEEFLRRFVDAADAMVSGDPKDPTTELGPLSSATHHAKVRGYFDTIEAEGGTIVTGSLGDGLFVRPTIVTGLAEDARHQREEIFGPIVTVTPFDTEDEVVGLVNASPFGLNAMIFSENLSRAHRVAARLTVGTVWVNCFFIRDLRAPFGGVGDSGVGREGGSFSREFFTEPKAVVMQIDGIAD</sequence>
<evidence type="ECO:0000256" key="1">
    <source>
        <dbReference type="ARBA" id="ARBA00009986"/>
    </source>
</evidence>
<proteinExistence type="inferred from homology"/>
<keyword evidence="2" id="KW-0560">Oxidoreductase</keyword>
<dbReference type="CDD" id="cd07093">
    <property type="entry name" value="ALDH_F8_HMSADH"/>
    <property type="match status" value="1"/>
</dbReference>
<evidence type="ECO:0000313" key="4">
    <source>
        <dbReference type="EMBL" id="TRW44244.1"/>
    </source>
</evidence>
<dbReference type="InterPro" id="IPR015590">
    <property type="entry name" value="Aldehyde_DH_dom"/>
</dbReference>
<dbReference type="RefSeq" id="WP_143419161.1">
    <property type="nucleotide sequence ID" value="NZ_VJXR01000049.1"/>
</dbReference>
<dbReference type="SUPFAM" id="SSF53720">
    <property type="entry name" value="ALDH-like"/>
    <property type="match status" value="1"/>
</dbReference>
<name>A0A552WNH3_9MICO</name>
<evidence type="ECO:0000313" key="5">
    <source>
        <dbReference type="Proteomes" id="UP000318693"/>
    </source>
</evidence>
<comment type="caution">
    <text evidence="4">The sequence shown here is derived from an EMBL/GenBank/DDBJ whole genome shotgun (WGS) entry which is preliminary data.</text>
</comment>
<dbReference type="InterPro" id="IPR016160">
    <property type="entry name" value="Ald_DH_CS_CYS"/>
</dbReference>
<comment type="similarity">
    <text evidence="1">Belongs to the aldehyde dehydrogenase family.</text>
</comment>
<evidence type="ECO:0000259" key="3">
    <source>
        <dbReference type="Pfam" id="PF00171"/>
    </source>
</evidence>
<protein>
    <submittedName>
        <fullName evidence="4">Aldehyde dehydrogenase</fullName>
    </submittedName>
</protein>
<dbReference type="InterPro" id="IPR016163">
    <property type="entry name" value="Ald_DH_C"/>
</dbReference>
<accession>A0A552WNH3</accession>
<dbReference type="EMBL" id="VJXR01000049">
    <property type="protein sequence ID" value="TRW44244.1"/>
    <property type="molecule type" value="Genomic_DNA"/>
</dbReference>
<dbReference type="FunFam" id="3.40.605.10:FF:000007">
    <property type="entry name" value="NAD/NADP-dependent betaine aldehyde dehydrogenase"/>
    <property type="match status" value="1"/>
</dbReference>